<keyword evidence="2" id="KW-0472">Membrane</keyword>
<dbReference type="Proteomes" id="UP001530400">
    <property type="component" value="Unassembled WGS sequence"/>
</dbReference>
<feature type="compositionally biased region" description="Low complexity" evidence="1">
    <location>
        <begin position="564"/>
        <end position="576"/>
    </location>
</feature>
<name>A0ABD3ND17_9STRA</name>
<dbReference type="AlphaFoldDB" id="A0ABD3ND17"/>
<feature type="region of interest" description="Disordered" evidence="1">
    <location>
        <begin position="415"/>
        <end position="441"/>
    </location>
</feature>
<feature type="transmembrane region" description="Helical" evidence="2">
    <location>
        <begin position="328"/>
        <end position="353"/>
    </location>
</feature>
<feature type="region of interest" description="Disordered" evidence="1">
    <location>
        <begin position="550"/>
        <end position="582"/>
    </location>
</feature>
<proteinExistence type="predicted"/>
<keyword evidence="2" id="KW-1133">Transmembrane helix</keyword>
<dbReference type="EMBL" id="JALLPJ020001306">
    <property type="protein sequence ID" value="KAL3770610.1"/>
    <property type="molecule type" value="Genomic_DNA"/>
</dbReference>
<evidence type="ECO:0000256" key="2">
    <source>
        <dbReference type="SAM" id="Phobius"/>
    </source>
</evidence>
<comment type="caution">
    <text evidence="3">The sequence shown here is derived from an EMBL/GenBank/DDBJ whole genome shotgun (WGS) entry which is preliminary data.</text>
</comment>
<feature type="compositionally biased region" description="Basic residues" evidence="1">
    <location>
        <begin position="416"/>
        <end position="441"/>
    </location>
</feature>
<gene>
    <name evidence="3" type="ORF">ACHAWO_009374</name>
</gene>
<accession>A0ABD3ND17</accession>
<evidence type="ECO:0008006" key="5">
    <source>
        <dbReference type="Google" id="ProtNLM"/>
    </source>
</evidence>
<sequence length="608" mass="71434">MRKERNLLVGVGGATVSRAPSNMPTTASGTEFQKIPLKFTLMGLPDDIPRISDFRRAAEGYIKEILSYISDDIDGLKFKEVNERYVDTLLNCRRSLSTSRYVFSFANNTFFNFTEEEDSQEHTRIYNLYYDAVAIVPNPNEFYGPLIVETAQYRHAELLQQIQEYDPTQYYYADDFDICTATTEDASDRSFDLCSQDHQLVPIKFGVLALPDDMDRDAFKAEAVGILQDVLKGIDGLQMTGFYENRVDVAGKSEDFYFDVDLIKRNRDMELVISNELNGERKVEILNRIQSYTNEEGRGIEWCITDAGRFSAEPCTTTKTTNNGMPTWAIVTIALSSALIGLGLIIWVCIILYQRSQDEDDFNNTTRKWVADPEDFYRNQNRLDRHRRYRHNPRFDGHLDEYQHQRIYARPPRNYGRARRHRHRHRRGRRPRHHRPRRGHRHYYDSEDSELHDTVETLPDIDNEYQHQMVLYQDQGPPQYPQIEQQQLLRLLPPPQQQQHVLQIEDQYNAAHHMRSQRELLQIEAQHPMNPPRPLSRQQEMLQIEAMRKSQQNLMPPQQGVPIQRPQPLPRQQQQQKAEDLEQALTVYCDEDFVNRPDPPTFNDRRRR</sequence>
<evidence type="ECO:0000256" key="1">
    <source>
        <dbReference type="SAM" id="MobiDB-lite"/>
    </source>
</evidence>
<keyword evidence="2" id="KW-0812">Transmembrane</keyword>
<reference evidence="3 4" key="1">
    <citation type="submission" date="2024-10" db="EMBL/GenBank/DDBJ databases">
        <title>Updated reference genomes for cyclostephanoid diatoms.</title>
        <authorList>
            <person name="Roberts W.R."/>
            <person name="Alverson A.J."/>
        </authorList>
    </citation>
    <scope>NUCLEOTIDE SEQUENCE [LARGE SCALE GENOMIC DNA]</scope>
    <source>
        <strain evidence="3 4">AJA010-31</strain>
    </source>
</reference>
<organism evidence="3 4">
    <name type="scientific">Cyclotella atomus</name>
    <dbReference type="NCBI Taxonomy" id="382360"/>
    <lineage>
        <taxon>Eukaryota</taxon>
        <taxon>Sar</taxon>
        <taxon>Stramenopiles</taxon>
        <taxon>Ochrophyta</taxon>
        <taxon>Bacillariophyta</taxon>
        <taxon>Coscinodiscophyceae</taxon>
        <taxon>Thalassiosirophycidae</taxon>
        <taxon>Stephanodiscales</taxon>
        <taxon>Stephanodiscaceae</taxon>
        <taxon>Cyclotella</taxon>
    </lineage>
</organism>
<keyword evidence="4" id="KW-1185">Reference proteome</keyword>
<evidence type="ECO:0000313" key="4">
    <source>
        <dbReference type="Proteomes" id="UP001530400"/>
    </source>
</evidence>
<protein>
    <recommendedName>
        <fullName evidence="5">SEA domain-containing protein</fullName>
    </recommendedName>
</protein>
<evidence type="ECO:0000313" key="3">
    <source>
        <dbReference type="EMBL" id="KAL3770610.1"/>
    </source>
</evidence>